<proteinExistence type="predicted"/>
<reference evidence="1" key="1">
    <citation type="submission" date="2021-02" db="EMBL/GenBank/DDBJ databases">
        <authorList>
            <person name="Steward A R."/>
        </authorList>
    </citation>
    <scope>NUCLEOTIDE SEQUENCE</scope>
</reference>
<gene>
    <name evidence="1" type="ORF">PMACD_LOCUS15821</name>
</gene>
<name>A0A821Y3F0_9NEOP</name>
<dbReference type="Proteomes" id="UP000663880">
    <property type="component" value="Unassembled WGS sequence"/>
</dbReference>
<accession>A0A821Y3F0</accession>
<comment type="caution">
    <text evidence="1">The sequence shown here is derived from an EMBL/GenBank/DDBJ whole genome shotgun (WGS) entry which is preliminary data.</text>
</comment>
<evidence type="ECO:0000313" key="2">
    <source>
        <dbReference type="Proteomes" id="UP000663880"/>
    </source>
</evidence>
<organism evidence="1 2">
    <name type="scientific">Pieris macdunnoughi</name>
    <dbReference type="NCBI Taxonomy" id="345717"/>
    <lineage>
        <taxon>Eukaryota</taxon>
        <taxon>Metazoa</taxon>
        <taxon>Ecdysozoa</taxon>
        <taxon>Arthropoda</taxon>
        <taxon>Hexapoda</taxon>
        <taxon>Insecta</taxon>
        <taxon>Pterygota</taxon>
        <taxon>Neoptera</taxon>
        <taxon>Endopterygota</taxon>
        <taxon>Lepidoptera</taxon>
        <taxon>Glossata</taxon>
        <taxon>Ditrysia</taxon>
        <taxon>Papilionoidea</taxon>
        <taxon>Pieridae</taxon>
        <taxon>Pierinae</taxon>
        <taxon>Pieris</taxon>
    </lineage>
</organism>
<dbReference type="AlphaFoldDB" id="A0A821Y3F0"/>
<keyword evidence="2" id="KW-1185">Reference proteome</keyword>
<dbReference type="EMBL" id="CAJOBZ010000074">
    <property type="protein sequence ID" value="CAF4952431.1"/>
    <property type="molecule type" value="Genomic_DNA"/>
</dbReference>
<sequence>MMFSVEDPEYSSKFWMYANIQGHKNNQKTYGIQKEMRQRRPVYREPCQEGRSLFQFRDRENEMGLLRPVGKTSLENSHVPLMSPLAQGSIYNGGTVTPRKGLVVSDHVSE</sequence>
<protein>
    <submittedName>
        <fullName evidence="1">Uncharacterized protein</fullName>
    </submittedName>
</protein>
<evidence type="ECO:0000313" key="1">
    <source>
        <dbReference type="EMBL" id="CAF4952431.1"/>
    </source>
</evidence>